<dbReference type="EMBL" id="JAUYVI010000004">
    <property type="protein sequence ID" value="MDQ7248512.1"/>
    <property type="molecule type" value="Genomic_DNA"/>
</dbReference>
<organism evidence="1 2">
    <name type="scientific">Dongia sedimenti</name>
    <dbReference type="NCBI Taxonomy" id="3064282"/>
    <lineage>
        <taxon>Bacteria</taxon>
        <taxon>Pseudomonadati</taxon>
        <taxon>Pseudomonadota</taxon>
        <taxon>Alphaproteobacteria</taxon>
        <taxon>Rhodospirillales</taxon>
        <taxon>Dongiaceae</taxon>
        <taxon>Dongia</taxon>
    </lineage>
</organism>
<gene>
    <name evidence="1" type="ORF">Q8A70_12580</name>
</gene>
<dbReference type="Proteomes" id="UP001230156">
    <property type="component" value="Unassembled WGS sequence"/>
</dbReference>
<protein>
    <submittedName>
        <fullName evidence="1">Uncharacterized protein</fullName>
    </submittedName>
</protein>
<sequence length="59" mass="6509">MKSDGIISARPRIHAARKISLHIPEFTRLLRLTRAADRGMIGALFDIVNAVSRCAPARP</sequence>
<dbReference type="RefSeq" id="WP_379955992.1">
    <property type="nucleotide sequence ID" value="NZ_JAUYVI010000004.1"/>
</dbReference>
<keyword evidence="2" id="KW-1185">Reference proteome</keyword>
<reference evidence="2" key="1">
    <citation type="submission" date="2023-08" db="EMBL/GenBank/DDBJ databases">
        <title>Rhodospirillaceae gen. nov., a novel taxon isolated from the Yangtze River Yuezi River estuary sludge.</title>
        <authorList>
            <person name="Ruan L."/>
        </authorList>
    </citation>
    <scope>NUCLEOTIDE SEQUENCE [LARGE SCALE GENOMIC DNA]</scope>
    <source>
        <strain evidence="2">R-7</strain>
    </source>
</reference>
<proteinExistence type="predicted"/>
<accession>A0ABU0YLB0</accession>
<evidence type="ECO:0000313" key="2">
    <source>
        <dbReference type="Proteomes" id="UP001230156"/>
    </source>
</evidence>
<name>A0ABU0YLB0_9PROT</name>
<evidence type="ECO:0000313" key="1">
    <source>
        <dbReference type="EMBL" id="MDQ7248512.1"/>
    </source>
</evidence>
<comment type="caution">
    <text evidence="1">The sequence shown here is derived from an EMBL/GenBank/DDBJ whole genome shotgun (WGS) entry which is preliminary data.</text>
</comment>